<organism evidence="2 3">
    <name type="scientific">Marinobacter excellens HL-55</name>
    <dbReference type="NCBI Taxonomy" id="1305731"/>
    <lineage>
        <taxon>Bacteria</taxon>
        <taxon>Pseudomonadati</taxon>
        <taxon>Pseudomonadota</taxon>
        <taxon>Gammaproteobacteria</taxon>
        <taxon>Pseudomonadales</taxon>
        <taxon>Marinobacteraceae</taxon>
        <taxon>Marinobacter</taxon>
    </lineage>
</organism>
<evidence type="ECO:0000256" key="1">
    <source>
        <dbReference type="SAM" id="Phobius"/>
    </source>
</evidence>
<dbReference type="OrthoDB" id="5727566at2"/>
<evidence type="ECO:0000313" key="2">
    <source>
        <dbReference type="EMBL" id="KPQ27327.1"/>
    </source>
</evidence>
<gene>
    <name evidence="2" type="ORF">HLUCCX14_15200</name>
</gene>
<dbReference type="STRING" id="1305731.GCA_000934705_00699"/>
<feature type="transmembrane region" description="Helical" evidence="1">
    <location>
        <begin position="196"/>
        <end position="215"/>
    </location>
</feature>
<dbReference type="AlphaFoldDB" id="A0A0P8CV71"/>
<dbReference type="GO" id="GO:0016787">
    <property type="term" value="F:hydrolase activity"/>
    <property type="evidence" value="ECO:0007669"/>
    <property type="project" value="UniProtKB-KW"/>
</dbReference>
<dbReference type="PATRIC" id="fig|1305731.5.peg.1811"/>
<sequence>MAKTKMTSAFPVRRQDFEFEEVPRYWVNGDAFMTHVFNGMSALFPDGERFFVASVRAVREAVNDPQLQKDISAFIGQEAMHAKEHEKFNRGAVENGYDLEALENWTKNFLAVADLPGLSNKRVRLAATVALEHFTGILSAQLLRREDIVESIDESMRNLWMWHCVEENEHKAVAFDTYKLVYGEGAVSYAIRMGTMMLATMLIMVAIHAFVAELLRQDGKLFSGRDWLSGISQLWGRTGMFRQIIPEFADYFKPNFHPWDHDTEFLLKRYRKRLGFQQH</sequence>
<evidence type="ECO:0000313" key="3">
    <source>
        <dbReference type="Proteomes" id="UP000050416"/>
    </source>
</evidence>
<dbReference type="EMBL" id="LJZQ01000030">
    <property type="protein sequence ID" value="KPQ27327.1"/>
    <property type="molecule type" value="Genomic_DNA"/>
</dbReference>
<keyword evidence="1" id="KW-0472">Membrane</keyword>
<dbReference type="PANTHER" id="PTHR39456:SF1">
    <property type="entry name" value="METAL-DEPENDENT HYDROLASE"/>
    <property type="match status" value="1"/>
</dbReference>
<dbReference type="Proteomes" id="UP000050416">
    <property type="component" value="Unassembled WGS sequence"/>
</dbReference>
<protein>
    <submittedName>
        <fullName evidence="2">Putative metal-dependent hydrolase</fullName>
    </submittedName>
</protein>
<name>A0A0P8CV71_9GAMM</name>
<proteinExistence type="predicted"/>
<keyword evidence="1" id="KW-0812">Transmembrane</keyword>
<dbReference type="Pfam" id="PF10118">
    <property type="entry name" value="Metal_hydrol"/>
    <property type="match status" value="1"/>
</dbReference>
<dbReference type="PIRSF" id="PIRSF007580">
    <property type="entry name" value="UCP07580"/>
    <property type="match status" value="1"/>
</dbReference>
<keyword evidence="1" id="KW-1133">Transmembrane helix</keyword>
<dbReference type="PANTHER" id="PTHR39456">
    <property type="entry name" value="METAL-DEPENDENT HYDROLASE"/>
    <property type="match status" value="1"/>
</dbReference>
<reference evidence="2 3" key="1">
    <citation type="submission" date="2015-09" db="EMBL/GenBank/DDBJ databases">
        <title>Identification and resolution of microdiversity through metagenomic sequencing of parallel consortia.</title>
        <authorList>
            <person name="Nelson W.C."/>
            <person name="Romine M.F."/>
            <person name="Lindemann S.R."/>
        </authorList>
    </citation>
    <scope>NUCLEOTIDE SEQUENCE [LARGE SCALE GENOMIC DNA]</scope>
    <source>
        <strain evidence="2">HL-55</strain>
    </source>
</reference>
<accession>A0A0P8CV71</accession>
<comment type="caution">
    <text evidence="2">The sequence shown here is derived from an EMBL/GenBank/DDBJ whole genome shotgun (WGS) entry which is preliminary data.</text>
</comment>
<keyword evidence="2" id="KW-0378">Hydrolase</keyword>
<dbReference type="InterPro" id="IPR016516">
    <property type="entry name" value="UCP07580"/>
</dbReference>